<dbReference type="PANTHER" id="PTHR12911">
    <property type="entry name" value="SAD1/UNC-84-LIKE PROTEIN-RELATED"/>
    <property type="match status" value="1"/>
</dbReference>
<reference evidence="3" key="1">
    <citation type="journal article" date="2022" name="DNA Res.">
        <title>Genome analysis of five recently described species of the CUG-Ser clade uncovers Candida theae as a new hybrid lineage with pathogenic potential in the Candida parapsilosis species complex.</title>
        <authorList>
            <person name="Mixao V."/>
            <person name="Del Olmo V."/>
            <person name="Hegedusova E."/>
            <person name="Saus E."/>
            <person name="Pryszcz L."/>
            <person name="Cillingova A."/>
            <person name="Nosek J."/>
            <person name="Gabaldon T."/>
        </authorList>
    </citation>
    <scope>NUCLEOTIDE SEQUENCE</scope>
    <source>
        <strain evidence="3">CBS 10844</strain>
    </source>
</reference>
<feature type="compositionally biased region" description="Polar residues" evidence="1">
    <location>
        <begin position="34"/>
        <end position="47"/>
    </location>
</feature>
<dbReference type="GO" id="GO:0043495">
    <property type="term" value="F:protein-membrane adaptor activity"/>
    <property type="evidence" value="ECO:0007669"/>
    <property type="project" value="TreeGrafter"/>
</dbReference>
<feature type="region of interest" description="Disordered" evidence="1">
    <location>
        <begin position="107"/>
        <end position="136"/>
    </location>
</feature>
<keyword evidence="2" id="KW-0812">Transmembrane</keyword>
<name>A0AAI9WYV3_9ASCO</name>
<evidence type="ECO:0000313" key="4">
    <source>
        <dbReference type="Proteomes" id="UP001202479"/>
    </source>
</evidence>
<evidence type="ECO:0000256" key="2">
    <source>
        <dbReference type="SAM" id="Phobius"/>
    </source>
</evidence>
<dbReference type="GeneID" id="73379163"/>
<keyword evidence="4" id="KW-1185">Reference proteome</keyword>
<feature type="region of interest" description="Disordered" evidence="1">
    <location>
        <begin position="160"/>
        <end position="191"/>
    </location>
</feature>
<proteinExistence type="predicted"/>
<dbReference type="Proteomes" id="UP001202479">
    <property type="component" value="Unassembled WGS sequence"/>
</dbReference>
<feature type="compositionally biased region" description="Acidic residues" evidence="1">
    <location>
        <begin position="112"/>
        <end position="136"/>
    </location>
</feature>
<dbReference type="PANTHER" id="PTHR12911:SF8">
    <property type="entry name" value="KLAROID PROTEIN-RELATED"/>
    <property type="match status" value="1"/>
</dbReference>
<dbReference type="AlphaFoldDB" id="A0AAI9WYV3"/>
<sequence>MVPRYSGSTDDENSIHLKNMIGKARPLRSPPKYSYTNMGNGSTRAQQSVLDKDAAHINSTDKLYHKDKVDKEISLTIDGDNANLDERELNESYIKFLNHIDDDSYFEKDGDSDFTTDEEEDTYNEEYSDDDDDDEYISEKRSFNGKGLFNKAAETQDFIEKPALSNTSTNTSQSSIDSKSREPSIRTSKNNKRRNGSLSLLFVALASFLLTVACALVLNFAKSWLAPSMSMSMPITNYDEAINSEYLNRKICQLEELIRETHLDSQDKFNKLHLEINQLEIPQDNQDNLIKLNNGQVQIAPEFHQFLNKFLEAYQNSYIDQKLKSYESLEDLNKLKQHVNEAVAESVNTIEKKVKTKVDRLLGNLTIVDDTLYPSTSNKLWMNSMLELISKSSRYKNYADFNNGARILGFLTSSPKNEKGLFKKVFSISDWFANDVLSPYDANHVILDDGVTWRGGDEVGIRLNPSIIPTDILIQCDEHTRTQNIEVSIAIKPDTKAGFDRLKFDIIHSSNKYTSKYKVLKTNKLKPGINHIKLPIRFINSQISGRNLYFKFNGPVNISSIKVYGITELDAVQFRGQLELLVDKFTEDDTVPPSRNQERNKEKEADERVYDINEDIYL</sequence>
<evidence type="ECO:0000313" key="3">
    <source>
        <dbReference type="EMBL" id="KAI3405528.2"/>
    </source>
</evidence>
<dbReference type="GO" id="GO:0034993">
    <property type="term" value="C:meiotic nuclear membrane microtubule tethering complex"/>
    <property type="evidence" value="ECO:0007669"/>
    <property type="project" value="TreeGrafter"/>
</dbReference>
<feature type="compositionally biased region" description="Low complexity" evidence="1">
    <location>
        <begin position="165"/>
        <end position="177"/>
    </location>
</feature>
<dbReference type="RefSeq" id="XP_049181273.1">
    <property type="nucleotide sequence ID" value="XM_049322680.1"/>
</dbReference>
<organism evidence="3 4">
    <name type="scientific">Candida oxycetoniae</name>
    <dbReference type="NCBI Taxonomy" id="497107"/>
    <lineage>
        <taxon>Eukaryota</taxon>
        <taxon>Fungi</taxon>
        <taxon>Dikarya</taxon>
        <taxon>Ascomycota</taxon>
        <taxon>Saccharomycotina</taxon>
        <taxon>Pichiomycetes</taxon>
        <taxon>Debaryomycetaceae</taxon>
        <taxon>Candida/Lodderomyces clade</taxon>
        <taxon>Candida</taxon>
    </lineage>
</organism>
<keyword evidence="2" id="KW-1133">Transmembrane helix</keyword>
<keyword evidence="2" id="KW-0472">Membrane</keyword>
<dbReference type="EMBL" id="JAHUZD010000028">
    <property type="protein sequence ID" value="KAI3405528.2"/>
    <property type="molecule type" value="Genomic_DNA"/>
</dbReference>
<feature type="region of interest" description="Disordered" evidence="1">
    <location>
        <begin position="19"/>
        <end position="47"/>
    </location>
</feature>
<accession>A0AAI9WYV3</accession>
<gene>
    <name evidence="3" type="ORF">KGF56_001546</name>
</gene>
<dbReference type="InterPro" id="IPR045119">
    <property type="entry name" value="SUN1-5"/>
</dbReference>
<comment type="caution">
    <text evidence="3">The sequence shown here is derived from an EMBL/GenBank/DDBJ whole genome shotgun (WGS) entry which is preliminary data.</text>
</comment>
<evidence type="ECO:0000256" key="1">
    <source>
        <dbReference type="SAM" id="MobiDB-lite"/>
    </source>
</evidence>
<evidence type="ECO:0008006" key="5">
    <source>
        <dbReference type="Google" id="ProtNLM"/>
    </source>
</evidence>
<protein>
    <recommendedName>
        <fullName evidence="5">SUN domain-containing protein</fullName>
    </recommendedName>
</protein>
<feature type="transmembrane region" description="Helical" evidence="2">
    <location>
        <begin position="198"/>
        <end position="221"/>
    </location>
</feature>